<feature type="signal peptide" evidence="2">
    <location>
        <begin position="1"/>
        <end position="19"/>
    </location>
</feature>
<keyword evidence="2" id="KW-0732">Signal</keyword>
<organism evidence="3 4">
    <name type="scientific">Camelina sativa</name>
    <name type="common">False flax</name>
    <name type="synonym">Myagrum sativum</name>
    <dbReference type="NCBI Taxonomy" id="90675"/>
    <lineage>
        <taxon>Eukaryota</taxon>
        <taxon>Viridiplantae</taxon>
        <taxon>Streptophyta</taxon>
        <taxon>Embryophyta</taxon>
        <taxon>Tracheophyta</taxon>
        <taxon>Spermatophyta</taxon>
        <taxon>Magnoliopsida</taxon>
        <taxon>eudicotyledons</taxon>
        <taxon>Gunneridae</taxon>
        <taxon>Pentapetalae</taxon>
        <taxon>rosids</taxon>
        <taxon>malvids</taxon>
        <taxon>Brassicales</taxon>
        <taxon>Brassicaceae</taxon>
        <taxon>Camelineae</taxon>
        <taxon>Camelina</taxon>
    </lineage>
</organism>
<name>A0ABM1RQ25_CAMSA</name>
<evidence type="ECO:0000313" key="3">
    <source>
        <dbReference type="Proteomes" id="UP000694864"/>
    </source>
</evidence>
<accession>A0ABM1RQ25</accession>
<reference evidence="4" key="2">
    <citation type="submission" date="2025-08" db="UniProtKB">
        <authorList>
            <consortium name="RefSeq"/>
        </authorList>
    </citation>
    <scope>IDENTIFICATION</scope>
    <source>
        <tissue evidence="4">Leaf</tissue>
    </source>
</reference>
<sequence>MKLVVFFSLVLMFSLCSSGFKTDNGVTVTSSSIYQHSSDKVEESSESLMDYPKTGPNTPGGSRFRPPHPMMKKKISS</sequence>
<evidence type="ECO:0000256" key="2">
    <source>
        <dbReference type="SAM" id="SignalP"/>
    </source>
</evidence>
<feature type="chain" id="PRO_5045708060" evidence="2">
    <location>
        <begin position="20"/>
        <end position="77"/>
    </location>
</feature>
<dbReference type="RefSeq" id="XP_019101113.1">
    <property type="nucleotide sequence ID" value="XM_019245568.1"/>
</dbReference>
<evidence type="ECO:0000313" key="4">
    <source>
        <dbReference type="RefSeq" id="XP_019101113.1"/>
    </source>
</evidence>
<evidence type="ECO:0000256" key="1">
    <source>
        <dbReference type="SAM" id="MobiDB-lite"/>
    </source>
</evidence>
<protein>
    <submittedName>
        <fullName evidence="4">Uncharacterized protein LOC109133037</fullName>
    </submittedName>
</protein>
<proteinExistence type="predicted"/>
<keyword evidence="3" id="KW-1185">Reference proteome</keyword>
<feature type="region of interest" description="Disordered" evidence="1">
    <location>
        <begin position="39"/>
        <end position="77"/>
    </location>
</feature>
<dbReference type="Proteomes" id="UP000694864">
    <property type="component" value="Chromosome 5"/>
</dbReference>
<gene>
    <name evidence="4" type="primary">LOC109133037</name>
</gene>
<reference evidence="3" key="1">
    <citation type="journal article" date="2014" name="Nat. Commun.">
        <title>The emerging biofuel crop Camelina sativa retains a highly undifferentiated hexaploid genome structure.</title>
        <authorList>
            <person name="Kagale S."/>
            <person name="Koh C."/>
            <person name="Nixon J."/>
            <person name="Bollina V."/>
            <person name="Clarke W.E."/>
            <person name="Tuteja R."/>
            <person name="Spillane C."/>
            <person name="Robinson S.J."/>
            <person name="Links M.G."/>
            <person name="Clarke C."/>
            <person name="Higgins E.E."/>
            <person name="Huebert T."/>
            <person name="Sharpe A.G."/>
            <person name="Parkin I.A."/>
        </authorList>
    </citation>
    <scope>NUCLEOTIDE SEQUENCE [LARGE SCALE GENOMIC DNA]</scope>
    <source>
        <strain evidence="3">cv. DH55</strain>
    </source>
</reference>
<dbReference type="GeneID" id="109133037"/>